<dbReference type="STRING" id="29172.A0A0D8Y018"/>
<reference evidence="3" key="2">
    <citation type="journal article" date="2016" name="Sci. Rep.">
        <title>Dictyocaulus viviparus genome, variome and transcriptome elucidate lungworm biology and support future intervention.</title>
        <authorList>
            <person name="McNulty S.N."/>
            <person name="Strube C."/>
            <person name="Rosa B.A."/>
            <person name="Martin J.C."/>
            <person name="Tyagi R."/>
            <person name="Choi Y.J."/>
            <person name="Wang Q."/>
            <person name="Hallsworth Pepin K."/>
            <person name="Zhang X."/>
            <person name="Ozersky P."/>
            <person name="Wilson R.K."/>
            <person name="Sternberg P.W."/>
            <person name="Gasser R.B."/>
            <person name="Mitreva M."/>
        </authorList>
    </citation>
    <scope>NUCLEOTIDE SEQUENCE [LARGE SCALE GENOMIC DNA]</scope>
    <source>
        <strain evidence="3">HannoverDv2000</strain>
    </source>
</reference>
<evidence type="ECO:0000313" key="3">
    <source>
        <dbReference type="Proteomes" id="UP000053766"/>
    </source>
</evidence>
<dbReference type="Pfam" id="PF23096">
    <property type="entry name" value="HEAT_PSME4"/>
    <property type="match status" value="1"/>
</dbReference>
<feature type="domain" description="Proteasome activator complex subunit 4-like HEAT repeat-like" evidence="1">
    <location>
        <begin position="35"/>
        <end position="278"/>
    </location>
</feature>
<dbReference type="OrthoDB" id="5829623at2759"/>
<keyword evidence="3" id="KW-1185">Reference proteome</keyword>
<dbReference type="GO" id="GO:0070628">
    <property type="term" value="F:proteasome binding"/>
    <property type="evidence" value="ECO:0007669"/>
    <property type="project" value="InterPro"/>
</dbReference>
<dbReference type="EMBL" id="KN716287">
    <property type="protein sequence ID" value="KJH47941.1"/>
    <property type="molecule type" value="Genomic_DNA"/>
</dbReference>
<dbReference type="PANTHER" id="PTHR32170:SF4">
    <property type="entry name" value="DUF3437 DOMAIN-CONTAINING PROTEIN-RELATED"/>
    <property type="match status" value="1"/>
</dbReference>
<dbReference type="GO" id="GO:0005829">
    <property type="term" value="C:cytosol"/>
    <property type="evidence" value="ECO:0007669"/>
    <property type="project" value="TreeGrafter"/>
</dbReference>
<dbReference type="GO" id="GO:0005634">
    <property type="term" value="C:nucleus"/>
    <property type="evidence" value="ECO:0007669"/>
    <property type="project" value="TreeGrafter"/>
</dbReference>
<dbReference type="GO" id="GO:0010499">
    <property type="term" value="P:proteasomal ubiquitin-independent protein catabolic process"/>
    <property type="evidence" value="ECO:0007669"/>
    <property type="project" value="TreeGrafter"/>
</dbReference>
<name>A0A0D8Y018_DICVI</name>
<protein>
    <recommendedName>
        <fullName evidence="1">Proteasome activator complex subunit 4-like HEAT repeat-like domain-containing protein</fullName>
    </recommendedName>
</protein>
<reference evidence="2 3" key="1">
    <citation type="submission" date="2013-11" db="EMBL/GenBank/DDBJ databases">
        <title>Draft genome of the bovine lungworm Dictyocaulus viviparus.</title>
        <authorList>
            <person name="Mitreva M."/>
        </authorList>
    </citation>
    <scope>NUCLEOTIDE SEQUENCE [LARGE SCALE GENOMIC DNA]</scope>
    <source>
        <strain evidence="2 3">HannoverDv2000</strain>
    </source>
</reference>
<evidence type="ECO:0000259" key="1">
    <source>
        <dbReference type="Pfam" id="PF23096"/>
    </source>
</evidence>
<sequence>MLLHRIVNKDLLHTRVKLCRTMLWRCQMEKSEIETIKIILSKFTDEEQYHRERSADELSHWLKKNKVRTKRMKWVCPKKPQETIPLKCGIRPDNMDLVYDSQNHPDTEEKWNKAVFFSKQFGCYKWPKTISVVVPAKHPQIERTKLNECEKAIVAAFEDAEMYSKWIELLVLEKEDLSQINGHTIWIIKYLLRNFPGSTIIYNQITRTLQELLKSRQRAEQRLAAEFFAGVAMGTKYRGFKELNKLWSWLAPAVDLLYDYLNADAYFSWHFCVTNMFGWYMTFKNGFGVNTVQLKEN</sequence>
<proteinExistence type="predicted"/>
<organism evidence="2 3">
    <name type="scientific">Dictyocaulus viviparus</name>
    <name type="common">Bovine lungworm</name>
    <dbReference type="NCBI Taxonomy" id="29172"/>
    <lineage>
        <taxon>Eukaryota</taxon>
        <taxon>Metazoa</taxon>
        <taxon>Ecdysozoa</taxon>
        <taxon>Nematoda</taxon>
        <taxon>Chromadorea</taxon>
        <taxon>Rhabditida</taxon>
        <taxon>Rhabditina</taxon>
        <taxon>Rhabditomorpha</taxon>
        <taxon>Strongyloidea</taxon>
        <taxon>Metastrongylidae</taxon>
        <taxon>Dictyocaulus</taxon>
    </lineage>
</organism>
<dbReference type="GO" id="GO:0016504">
    <property type="term" value="F:peptidase activator activity"/>
    <property type="evidence" value="ECO:0007669"/>
    <property type="project" value="InterPro"/>
</dbReference>
<evidence type="ECO:0000313" key="2">
    <source>
        <dbReference type="EMBL" id="KJH47941.1"/>
    </source>
</evidence>
<dbReference type="PANTHER" id="PTHR32170">
    <property type="entry name" value="PROTEASOME ACTIVATOR COMPLEX SUBUNIT 4"/>
    <property type="match status" value="1"/>
</dbReference>
<gene>
    <name evidence="2" type="ORF">DICVIV_05961</name>
</gene>
<accession>A0A0D8Y018</accession>
<dbReference type="Proteomes" id="UP000053766">
    <property type="component" value="Unassembled WGS sequence"/>
</dbReference>
<dbReference type="InterPro" id="IPR055455">
    <property type="entry name" value="HEAT_PSME4"/>
</dbReference>
<dbReference type="InterPro" id="IPR035309">
    <property type="entry name" value="PSME4"/>
</dbReference>
<dbReference type="AlphaFoldDB" id="A0A0D8Y018"/>